<proteinExistence type="predicted"/>
<name>A0A6S8W8U1_9STRA</name>
<reference evidence="1" key="1">
    <citation type="submission" date="2021-01" db="EMBL/GenBank/DDBJ databases">
        <authorList>
            <person name="Corre E."/>
            <person name="Pelletier E."/>
            <person name="Niang G."/>
            <person name="Scheremetjew M."/>
            <person name="Finn R."/>
            <person name="Kale V."/>
            <person name="Holt S."/>
            <person name="Cochrane G."/>
            <person name="Meng A."/>
            <person name="Brown T."/>
            <person name="Cohen L."/>
        </authorList>
    </citation>
    <scope>NUCLEOTIDE SEQUENCE</scope>
    <source>
        <strain evidence="1">Pop2</strain>
    </source>
</reference>
<protein>
    <submittedName>
        <fullName evidence="1">Uncharacterized protein</fullName>
    </submittedName>
</protein>
<dbReference type="EMBL" id="HBGN01016216">
    <property type="protein sequence ID" value="CAD9328808.1"/>
    <property type="molecule type" value="Transcribed_RNA"/>
</dbReference>
<dbReference type="AlphaFoldDB" id="A0A6S8W8U1"/>
<evidence type="ECO:0000313" key="1">
    <source>
        <dbReference type="EMBL" id="CAD9328808.1"/>
    </source>
</evidence>
<organism evidence="1">
    <name type="scientific">Ditylum brightwellii</name>
    <dbReference type="NCBI Taxonomy" id="49249"/>
    <lineage>
        <taxon>Eukaryota</taxon>
        <taxon>Sar</taxon>
        <taxon>Stramenopiles</taxon>
        <taxon>Ochrophyta</taxon>
        <taxon>Bacillariophyta</taxon>
        <taxon>Mediophyceae</taxon>
        <taxon>Lithodesmiophycidae</taxon>
        <taxon>Lithodesmiales</taxon>
        <taxon>Lithodesmiaceae</taxon>
        <taxon>Ditylum</taxon>
    </lineage>
</organism>
<sequence>MTKINDEVNIPIVVGGKILPRLHECFVENHLSTVTTSQEMKKVLAHHFARPGSYLSLFQSSDFVACHWQRFVWLCLDSKNKGVFLPPDAKKQVSLSGKMLHSWLQSEQIRRCILSLMLRIIQRIHSRDDNNMDQEQIKSYTTETDSFEIMTRTIFDTILKSNPLQNMEILSYWIQELNDMAKNLTMDKQCAMLFQKLNDENGTSSLHSFLQALKREAYELVLLFDKMASNDSNDHERQHGVDIHTMLNESLAKCLYEGTLVGLHPEKTKDGTFPLTSLLSFGCDTEENHILDKSLRAEPRRSIAMALSTPENDDLTVLCDPCTAFLTMRGRTAVMSEWFKDFCAFQYGVEDDDVRQRNHFDFGIYQLEHCGIISKMSSNRKNDEVFERVSMVWTSGS</sequence>
<accession>A0A6S8W8U1</accession>
<gene>
    <name evidence="1" type="ORF">DBRI1063_LOCUS10428</name>
</gene>